<dbReference type="GeneID" id="7202177"/>
<gene>
    <name evidence="3" type="ORF">PHATRDRAFT_21369</name>
</gene>
<dbReference type="SUPFAM" id="SSF56317">
    <property type="entry name" value="Carbon-nitrogen hydrolase"/>
    <property type="match status" value="1"/>
</dbReference>
<dbReference type="Proteomes" id="UP000000759">
    <property type="component" value="Chromosome 12"/>
</dbReference>
<evidence type="ECO:0000259" key="2">
    <source>
        <dbReference type="PROSITE" id="PS50263"/>
    </source>
</evidence>
<name>B7G2G6_PHATC</name>
<dbReference type="EMBL" id="CM000614">
    <property type="protein sequence ID" value="EEC47299.1"/>
    <property type="molecule type" value="Genomic_DNA"/>
</dbReference>
<dbReference type="PaxDb" id="2850-Phatr21369"/>
<dbReference type="eggNOG" id="KOG0807">
    <property type="taxonomic scope" value="Eukaryota"/>
</dbReference>
<dbReference type="InterPro" id="IPR001110">
    <property type="entry name" value="UPF0012_CS"/>
</dbReference>
<feature type="domain" description="CN hydrolase" evidence="2">
    <location>
        <begin position="13"/>
        <end position="272"/>
    </location>
</feature>
<dbReference type="KEGG" id="pti:PHATRDRAFT_21369"/>
<dbReference type="Pfam" id="PF00795">
    <property type="entry name" value="CN_hydrolase"/>
    <property type="match status" value="1"/>
</dbReference>
<dbReference type="STRING" id="556484.B7G2G6"/>
<reference evidence="3 4" key="1">
    <citation type="journal article" date="2008" name="Nature">
        <title>The Phaeodactylum genome reveals the evolutionary history of diatom genomes.</title>
        <authorList>
            <person name="Bowler C."/>
            <person name="Allen A.E."/>
            <person name="Badger J.H."/>
            <person name="Grimwood J."/>
            <person name="Jabbari K."/>
            <person name="Kuo A."/>
            <person name="Maheswari U."/>
            <person name="Martens C."/>
            <person name="Maumus F."/>
            <person name="Otillar R.P."/>
            <person name="Rayko E."/>
            <person name="Salamov A."/>
            <person name="Vandepoele K."/>
            <person name="Beszteri B."/>
            <person name="Gruber A."/>
            <person name="Heijde M."/>
            <person name="Katinka M."/>
            <person name="Mock T."/>
            <person name="Valentin K."/>
            <person name="Verret F."/>
            <person name="Berges J.A."/>
            <person name="Brownlee C."/>
            <person name="Cadoret J.P."/>
            <person name="Chiovitti A."/>
            <person name="Choi C.J."/>
            <person name="Coesel S."/>
            <person name="De Martino A."/>
            <person name="Detter J.C."/>
            <person name="Durkin C."/>
            <person name="Falciatore A."/>
            <person name="Fournet J."/>
            <person name="Haruta M."/>
            <person name="Huysman M.J."/>
            <person name="Jenkins B.D."/>
            <person name="Jiroutova K."/>
            <person name="Jorgensen R.E."/>
            <person name="Joubert Y."/>
            <person name="Kaplan A."/>
            <person name="Kroger N."/>
            <person name="Kroth P.G."/>
            <person name="La Roche J."/>
            <person name="Lindquist E."/>
            <person name="Lommer M."/>
            <person name="Martin-Jezequel V."/>
            <person name="Lopez P.J."/>
            <person name="Lucas S."/>
            <person name="Mangogna M."/>
            <person name="McGinnis K."/>
            <person name="Medlin L.K."/>
            <person name="Montsant A."/>
            <person name="Oudot-Le Secq M.P."/>
            <person name="Napoli C."/>
            <person name="Obornik M."/>
            <person name="Parker M.S."/>
            <person name="Petit J.L."/>
            <person name="Porcel B.M."/>
            <person name="Poulsen N."/>
            <person name="Robison M."/>
            <person name="Rychlewski L."/>
            <person name="Rynearson T.A."/>
            <person name="Schmutz J."/>
            <person name="Shapiro H."/>
            <person name="Siaut M."/>
            <person name="Stanley M."/>
            <person name="Sussman M.R."/>
            <person name="Taylor A.R."/>
            <person name="Vardi A."/>
            <person name="von Dassow P."/>
            <person name="Vyverman W."/>
            <person name="Willis A."/>
            <person name="Wyrwicz L.S."/>
            <person name="Rokhsar D.S."/>
            <person name="Weissenbach J."/>
            <person name="Armbrust E.V."/>
            <person name="Green B.R."/>
            <person name="Van de Peer Y."/>
            <person name="Grigoriev I.V."/>
        </authorList>
    </citation>
    <scope>NUCLEOTIDE SEQUENCE [LARGE SCALE GENOMIC DNA]</scope>
    <source>
        <strain evidence="3 4">CCAP 1055/1</strain>
    </source>
</reference>
<dbReference type="InterPro" id="IPR036526">
    <property type="entry name" value="C-N_Hydrolase_sf"/>
</dbReference>
<dbReference type="PROSITE" id="PS50263">
    <property type="entry name" value="CN_HYDROLASE"/>
    <property type="match status" value="1"/>
</dbReference>
<dbReference type="PROSITE" id="PS01227">
    <property type="entry name" value="UPF0012"/>
    <property type="match status" value="1"/>
</dbReference>
<protein>
    <recommendedName>
        <fullName evidence="2">CN hydrolase domain-containing protein</fullName>
    </recommendedName>
</protein>
<keyword evidence="1" id="KW-0378">Hydrolase</keyword>
<dbReference type="AlphaFoldDB" id="B7G2G6"/>
<dbReference type="GO" id="GO:0016811">
    <property type="term" value="F:hydrolase activity, acting on carbon-nitrogen (but not peptide) bonds, in linear amides"/>
    <property type="evidence" value="ECO:0007669"/>
    <property type="project" value="InterPro"/>
</dbReference>
<dbReference type="InterPro" id="IPR045254">
    <property type="entry name" value="Nit1/2_C-N_Hydrolase"/>
</dbReference>
<organism evidence="3 4">
    <name type="scientific">Phaeodactylum tricornutum (strain CCAP 1055/1)</name>
    <dbReference type="NCBI Taxonomy" id="556484"/>
    <lineage>
        <taxon>Eukaryota</taxon>
        <taxon>Sar</taxon>
        <taxon>Stramenopiles</taxon>
        <taxon>Ochrophyta</taxon>
        <taxon>Bacillariophyta</taxon>
        <taxon>Bacillariophyceae</taxon>
        <taxon>Bacillariophycidae</taxon>
        <taxon>Naviculales</taxon>
        <taxon>Phaeodactylaceae</taxon>
        <taxon>Phaeodactylum</taxon>
    </lineage>
</organism>
<evidence type="ECO:0000313" key="3">
    <source>
        <dbReference type="EMBL" id="EEC47299.1"/>
    </source>
</evidence>
<keyword evidence="4" id="KW-1185">Reference proteome</keyword>
<dbReference type="Gene3D" id="3.60.110.10">
    <property type="entry name" value="Carbon-nitrogen hydrolase"/>
    <property type="match status" value="1"/>
</dbReference>
<evidence type="ECO:0000313" key="4">
    <source>
        <dbReference type="Proteomes" id="UP000000759"/>
    </source>
</evidence>
<proteinExistence type="predicted"/>
<sequence>MHMSTAFTSGSKHRIAVAQLRSTSDKFSNLLDVARCAGWAKRDGAAMLFLPECCCFLGESASQTLEEADPPIQDADILILDGLRNIARESGLWISAGGIHVSGAPPHDTADPDHSRVYNTHLIIDCVGTVKCLYRKIHLFDVEIPGQVSLRESATTAPGKAVKVCDSPIGCLGVTICYDLRFPEMYVKLTTQGAQILLVPSAFTIPTGTAHWHTLLRARAIENQCFVIAAAQFGEHNHKRESYGHALIVDPWGEVLADAGGADGGGTVSIDASNLVTPSIMVQEIDLDLVTSARQRIPIQNHRRAAEF</sequence>
<dbReference type="RefSeq" id="XP_002181376.1">
    <property type="nucleotide sequence ID" value="XM_002181340.1"/>
</dbReference>
<accession>B7G2G6</accession>
<dbReference type="CDD" id="cd07572">
    <property type="entry name" value="nit"/>
    <property type="match status" value="1"/>
</dbReference>
<dbReference type="OrthoDB" id="10250282at2759"/>
<dbReference type="PANTHER" id="PTHR23088:SF27">
    <property type="entry name" value="DEAMINATED GLUTATHIONE AMIDASE"/>
    <property type="match status" value="1"/>
</dbReference>
<reference evidence="4" key="2">
    <citation type="submission" date="2008-08" db="EMBL/GenBank/DDBJ databases">
        <authorList>
            <consortium name="Diatom Consortium"/>
            <person name="Grigoriev I."/>
            <person name="Grimwood J."/>
            <person name="Kuo A."/>
            <person name="Otillar R.P."/>
            <person name="Salamov A."/>
            <person name="Detter J.C."/>
            <person name="Lindquist E."/>
            <person name="Shapiro H."/>
            <person name="Lucas S."/>
            <person name="Glavina del Rio T."/>
            <person name="Pitluck S."/>
            <person name="Rokhsar D."/>
            <person name="Bowler C."/>
        </authorList>
    </citation>
    <scope>GENOME REANNOTATION</scope>
    <source>
        <strain evidence="4">CCAP 1055/1</strain>
    </source>
</reference>
<dbReference type="InParanoid" id="B7G2G6"/>
<evidence type="ECO:0000256" key="1">
    <source>
        <dbReference type="ARBA" id="ARBA00022801"/>
    </source>
</evidence>
<dbReference type="InterPro" id="IPR003010">
    <property type="entry name" value="C-N_Hydrolase"/>
</dbReference>
<dbReference type="PANTHER" id="PTHR23088">
    <property type="entry name" value="NITRILASE-RELATED"/>
    <property type="match status" value="1"/>
</dbReference>